<proteinExistence type="predicted"/>
<evidence type="ECO:0000313" key="2">
    <source>
        <dbReference type="Proteomes" id="UP000037178"/>
    </source>
</evidence>
<gene>
    <name evidence="1" type="ORF">AIOL_002123</name>
</gene>
<organism evidence="1 2">
    <name type="scientific">Candidatus Rhodobacter oscarellae</name>
    <dbReference type="NCBI Taxonomy" id="1675527"/>
    <lineage>
        <taxon>Bacteria</taxon>
        <taxon>Pseudomonadati</taxon>
        <taxon>Pseudomonadota</taxon>
        <taxon>Alphaproteobacteria</taxon>
        <taxon>Rhodobacterales</taxon>
        <taxon>Rhodobacter group</taxon>
        <taxon>Rhodobacter</taxon>
    </lineage>
</organism>
<comment type="caution">
    <text evidence="1">The sequence shown here is derived from an EMBL/GenBank/DDBJ whole genome shotgun (WGS) entry which is preliminary data.</text>
</comment>
<accession>A0A0J9E3A0</accession>
<dbReference type="AlphaFoldDB" id="A0A0J9E3A0"/>
<name>A0A0J9E3A0_9RHOB</name>
<dbReference type="Proteomes" id="UP000037178">
    <property type="component" value="Unassembled WGS sequence"/>
</dbReference>
<protein>
    <submittedName>
        <fullName evidence="1">Uncharacterized protein</fullName>
    </submittedName>
</protein>
<sequence length="57" mass="6206">MRPLRQVQARRQHIAGVTFECDALCGHGLALPPLVWPFYLTTASPTGNPYVGAVTAR</sequence>
<dbReference type="EMBL" id="LFTY01000002">
    <property type="protein sequence ID" value="KMW57162.1"/>
    <property type="molecule type" value="Genomic_DNA"/>
</dbReference>
<reference evidence="1 2" key="1">
    <citation type="submission" date="2015-06" db="EMBL/GenBank/DDBJ databases">
        <title>Draft genome sequence of an Alphaproteobacteria species associated to the Mediterranean sponge Oscarella lobularis.</title>
        <authorList>
            <person name="Jourda C."/>
            <person name="Santini S."/>
            <person name="Claverie J.-M."/>
        </authorList>
    </citation>
    <scope>NUCLEOTIDE SEQUENCE [LARGE SCALE GENOMIC DNA]</scope>
    <source>
        <strain evidence="1">IGS</strain>
    </source>
</reference>
<evidence type="ECO:0000313" key="1">
    <source>
        <dbReference type="EMBL" id="KMW57162.1"/>
    </source>
</evidence>
<keyword evidence="2" id="KW-1185">Reference proteome</keyword>